<evidence type="ECO:0000256" key="10">
    <source>
        <dbReference type="SAM" id="Phobius"/>
    </source>
</evidence>
<evidence type="ECO:0000256" key="3">
    <source>
        <dbReference type="ARBA" id="ARBA00012438"/>
    </source>
</evidence>
<dbReference type="SUPFAM" id="SSF158472">
    <property type="entry name" value="HAMP domain-like"/>
    <property type="match status" value="1"/>
</dbReference>
<dbReference type="InterPro" id="IPR050428">
    <property type="entry name" value="TCS_sensor_his_kinase"/>
</dbReference>
<dbReference type="PROSITE" id="PS50109">
    <property type="entry name" value="HIS_KIN"/>
    <property type="match status" value="1"/>
</dbReference>
<dbReference type="Gene3D" id="6.10.340.10">
    <property type="match status" value="1"/>
</dbReference>
<dbReference type="Pfam" id="PF02518">
    <property type="entry name" value="HATPase_c"/>
    <property type="match status" value="1"/>
</dbReference>
<dbReference type="SUPFAM" id="SSF47384">
    <property type="entry name" value="Homodimeric domain of signal transducing histidine kinase"/>
    <property type="match status" value="1"/>
</dbReference>
<comment type="catalytic activity">
    <reaction evidence="1">
        <text>ATP + protein L-histidine = ADP + protein N-phospho-L-histidine.</text>
        <dbReference type="EC" id="2.7.13.3"/>
    </reaction>
</comment>
<comment type="caution">
    <text evidence="13">The sequence shown here is derived from an EMBL/GenBank/DDBJ whole genome shotgun (WGS) entry which is preliminary data.</text>
</comment>
<dbReference type="PANTHER" id="PTHR45436">
    <property type="entry name" value="SENSOR HISTIDINE KINASE YKOH"/>
    <property type="match status" value="1"/>
</dbReference>
<accession>A0AAF1JYQ6</accession>
<dbReference type="PANTHER" id="PTHR45436:SF8">
    <property type="entry name" value="HISTIDINE KINASE"/>
    <property type="match status" value="1"/>
</dbReference>
<evidence type="ECO:0000256" key="6">
    <source>
        <dbReference type="ARBA" id="ARBA00022692"/>
    </source>
</evidence>
<dbReference type="PROSITE" id="PS50885">
    <property type="entry name" value="HAMP"/>
    <property type="match status" value="1"/>
</dbReference>
<feature type="transmembrane region" description="Helical" evidence="10">
    <location>
        <begin position="7"/>
        <end position="32"/>
    </location>
</feature>
<evidence type="ECO:0000256" key="5">
    <source>
        <dbReference type="ARBA" id="ARBA00022679"/>
    </source>
</evidence>
<dbReference type="GO" id="GO:0000155">
    <property type="term" value="F:phosphorelay sensor kinase activity"/>
    <property type="evidence" value="ECO:0007669"/>
    <property type="project" value="InterPro"/>
</dbReference>
<dbReference type="InterPro" id="IPR036097">
    <property type="entry name" value="HisK_dim/P_sf"/>
</dbReference>
<proteinExistence type="predicted"/>
<evidence type="ECO:0000256" key="7">
    <source>
        <dbReference type="ARBA" id="ARBA00022777"/>
    </source>
</evidence>
<evidence type="ECO:0000313" key="14">
    <source>
        <dbReference type="Proteomes" id="UP001196068"/>
    </source>
</evidence>
<dbReference type="SMART" id="SM00304">
    <property type="entry name" value="HAMP"/>
    <property type="match status" value="1"/>
</dbReference>
<evidence type="ECO:0000313" key="13">
    <source>
        <dbReference type="EMBL" id="MBR0657139.1"/>
    </source>
</evidence>
<feature type="transmembrane region" description="Helical" evidence="10">
    <location>
        <begin position="148"/>
        <end position="171"/>
    </location>
</feature>
<keyword evidence="4" id="KW-0597">Phosphoprotein</keyword>
<name>A0AAF1JYQ6_9PROT</name>
<feature type="domain" description="Histidine kinase" evidence="11">
    <location>
        <begin position="233"/>
        <end position="428"/>
    </location>
</feature>
<comment type="subcellular location">
    <subcellularLocation>
        <location evidence="2">Membrane</location>
    </subcellularLocation>
</comment>
<evidence type="ECO:0000259" key="12">
    <source>
        <dbReference type="PROSITE" id="PS50885"/>
    </source>
</evidence>
<dbReference type="SMART" id="SM00387">
    <property type="entry name" value="HATPase_c"/>
    <property type="match status" value="1"/>
</dbReference>
<dbReference type="InterPro" id="IPR005467">
    <property type="entry name" value="His_kinase_dom"/>
</dbReference>
<dbReference type="Gene3D" id="3.30.565.10">
    <property type="entry name" value="Histidine kinase-like ATPase, C-terminal domain"/>
    <property type="match status" value="1"/>
</dbReference>
<evidence type="ECO:0000256" key="4">
    <source>
        <dbReference type="ARBA" id="ARBA00022553"/>
    </source>
</evidence>
<dbReference type="Proteomes" id="UP001196068">
    <property type="component" value="Unassembled WGS sequence"/>
</dbReference>
<keyword evidence="8 10" id="KW-1133">Transmembrane helix</keyword>
<dbReference type="InterPro" id="IPR003594">
    <property type="entry name" value="HATPase_dom"/>
</dbReference>
<protein>
    <recommendedName>
        <fullName evidence="3">histidine kinase</fullName>
        <ecNumber evidence="3">2.7.13.3</ecNumber>
    </recommendedName>
</protein>
<evidence type="ECO:0000256" key="9">
    <source>
        <dbReference type="ARBA" id="ARBA00023012"/>
    </source>
</evidence>
<keyword evidence="5" id="KW-0808">Transferase</keyword>
<dbReference type="SMART" id="SM00388">
    <property type="entry name" value="HisKA"/>
    <property type="match status" value="1"/>
</dbReference>
<gene>
    <name evidence="13" type="ORF">GXW79_18830</name>
</gene>
<evidence type="ECO:0000256" key="1">
    <source>
        <dbReference type="ARBA" id="ARBA00000085"/>
    </source>
</evidence>
<organism evidence="13 14">
    <name type="scientific">Plastoroseomonas arctica</name>
    <dbReference type="NCBI Taxonomy" id="1509237"/>
    <lineage>
        <taxon>Bacteria</taxon>
        <taxon>Pseudomonadati</taxon>
        <taxon>Pseudomonadota</taxon>
        <taxon>Alphaproteobacteria</taxon>
        <taxon>Acetobacterales</taxon>
        <taxon>Acetobacteraceae</taxon>
        <taxon>Plastoroseomonas</taxon>
    </lineage>
</organism>
<dbReference type="EMBL" id="JAAEDH010000027">
    <property type="protein sequence ID" value="MBR0657139.1"/>
    <property type="molecule type" value="Genomic_DNA"/>
</dbReference>
<sequence>MRLPRSLALRVTLLVAAIVLLASALGFGMAYFGAVRLLQHQLDDDIREQAATLTDEFRLFGVEGLRAAIEARALHAGPEGFSMRLSEPGREASFAGRSFEAPEDLRGATDLVQPGGRALRAHGVALPDGVVLVVVADLQDLRAAARGLAGLLAASGVVTAAIIVVAGLVLARGLEGRLARISAAAGAVMDGDLAQRLPLAGRGDELDRLAQTINHMLSRIEALMATLRQVTNDVAHDLRGPLSRLRQRLEGALAEPRAAAADQAVLEAALEELDGVLATFAALLRIAQVEAGTRRAAFAALDLSALVAAVVEVYAPVAEEAGASLTARVVPGVRMQGDAALLRQMLANLIENALAHGGAGVRIGVSLMAGPVLEVRDDGPGVPAAERARVMGRFYRMDRSRATPGAGLGLALVAAVAGLHECAVVLGDAEPGLRVRVAPREH</sequence>
<evidence type="ECO:0000256" key="2">
    <source>
        <dbReference type="ARBA" id="ARBA00004370"/>
    </source>
</evidence>
<dbReference type="EC" id="2.7.13.3" evidence="3"/>
<reference evidence="13" key="1">
    <citation type="submission" date="2020-01" db="EMBL/GenBank/DDBJ databases">
        <authorList>
            <person name="Rat A."/>
        </authorList>
    </citation>
    <scope>NUCLEOTIDE SEQUENCE</scope>
    <source>
        <strain evidence="13">LMG 28251</strain>
    </source>
</reference>
<keyword evidence="6 10" id="KW-0812">Transmembrane</keyword>
<dbReference type="InterPro" id="IPR036890">
    <property type="entry name" value="HATPase_C_sf"/>
</dbReference>
<dbReference type="SUPFAM" id="SSF55874">
    <property type="entry name" value="ATPase domain of HSP90 chaperone/DNA topoisomerase II/histidine kinase"/>
    <property type="match status" value="1"/>
</dbReference>
<dbReference type="InterPro" id="IPR003661">
    <property type="entry name" value="HisK_dim/P_dom"/>
</dbReference>
<dbReference type="RefSeq" id="WP_211876004.1">
    <property type="nucleotide sequence ID" value="NZ_JAAEDH010000027.1"/>
</dbReference>
<keyword evidence="9" id="KW-0902">Two-component regulatory system</keyword>
<evidence type="ECO:0000256" key="8">
    <source>
        <dbReference type="ARBA" id="ARBA00022989"/>
    </source>
</evidence>
<dbReference type="AlphaFoldDB" id="A0AAF1JYQ6"/>
<reference evidence="13" key="2">
    <citation type="journal article" date="2021" name="Syst. Appl. Microbiol.">
        <title>Roseomonas hellenica sp. nov., isolated from roots of wild-growing Alkanna tinctoria.</title>
        <authorList>
            <person name="Rat A."/>
            <person name="Naranjo H.D."/>
            <person name="Lebbe L."/>
            <person name="Cnockaert M."/>
            <person name="Krigas N."/>
            <person name="Grigoriadou K."/>
            <person name="Maloupa E."/>
            <person name="Willems A."/>
        </authorList>
    </citation>
    <scope>NUCLEOTIDE SEQUENCE</scope>
    <source>
        <strain evidence="13">LMG 28251</strain>
    </source>
</reference>
<dbReference type="InterPro" id="IPR003660">
    <property type="entry name" value="HAMP_dom"/>
</dbReference>
<dbReference type="GO" id="GO:0005886">
    <property type="term" value="C:plasma membrane"/>
    <property type="evidence" value="ECO:0007669"/>
    <property type="project" value="TreeGrafter"/>
</dbReference>
<keyword evidence="10" id="KW-0472">Membrane</keyword>
<keyword evidence="7" id="KW-0418">Kinase</keyword>
<dbReference type="CDD" id="cd06225">
    <property type="entry name" value="HAMP"/>
    <property type="match status" value="1"/>
</dbReference>
<evidence type="ECO:0000259" key="11">
    <source>
        <dbReference type="PROSITE" id="PS50109"/>
    </source>
</evidence>
<dbReference type="Pfam" id="PF00672">
    <property type="entry name" value="HAMP"/>
    <property type="match status" value="1"/>
</dbReference>
<feature type="domain" description="HAMP" evidence="12">
    <location>
        <begin position="172"/>
        <end position="225"/>
    </location>
</feature>
<keyword evidence="14" id="KW-1185">Reference proteome</keyword>